<organism evidence="1 2">
    <name type="scientific">Paracoccus liaowanqingii</name>
    <dbReference type="NCBI Taxonomy" id="2560053"/>
    <lineage>
        <taxon>Bacteria</taxon>
        <taxon>Pseudomonadati</taxon>
        <taxon>Pseudomonadota</taxon>
        <taxon>Alphaproteobacteria</taxon>
        <taxon>Rhodobacterales</taxon>
        <taxon>Paracoccaceae</taxon>
        <taxon>Paracoccus</taxon>
    </lineage>
</organism>
<dbReference type="KEGG" id="plia:E4191_02140"/>
<name>A0A4P7HJ91_9RHOB</name>
<sequence length="247" mass="28113">MLLFDGLVYLDVQKTGSTFVTAFLQACCRRPQIHYHQHDRLRRKLAPGAVGVISVREPASQYLSLFRYGLDGKGGLYHRLKDHGVAEVYQPTQEAFETFVEILLQPETAPLLHDSFEPVAHKFDMGMMTFRHLLLAVKWPLATLKRLPRDGLPTAYPRLRLWSVALRQEHLVADLQTLVARHPDLFDLEAAQAFLAPRPRINRSDRGAGLSTDLPAPLMARLLQREDLIYRTFYPHLLPEGQADLTA</sequence>
<protein>
    <recommendedName>
        <fullName evidence="3">Sulfotransferase family protein</fullName>
    </recommendedName>
</protein>
<reference evidence="2" key="1">
    <citation type="submission" date="2019-03" db="EMBL/GenBank/DDBJ databases">
        <authorList>
            <person name="Li J."/>
        </authorList>
    </citation>
    <scope>NUCLEOTIDE SEQUENCE [LARGE SCALE GENOMIC DNA]</scope>
    <source>
        <strain evidence="2">2251</strain>
    </source>
</reference>
<dbReference type="InterPro" id="IPR027417">
    <property type="entry name" value="P-loop_NTPase"/>
</dbReference>
<accession>A0A4P7HJ91</accession>
<dbReference type="Proteomes" id="UP000296374">
    <property type="component" value="Chromosome"/>
</dbReference>
<evidence type="ECO:0000313" key="2">
    <source>
        <dbReference type="Proteomes" id="UP000296374"/>
    </source>
</evidence>
<gene>
    <name evidence="1" type="ORF">E4191_02140</name>
</gene>
<dbReference type="EMBL" id="CP038439">
    <property type="protein sequence ID" value="QBX33650.1"/>
    <property type="molecule type" value="Genomic_DNA"/>
</dbReference>
<dbReference type="RefSeq" id="WP_135311947.1">
    <property type="nucleotide sequence ID" value="NZ_CP038439.1"/>
</dbReference>
<proteinExistence type="predicted"/>
<evidence type="ECO:0008006" key="3">
    <source>
        <dbReference type="Google" id="ProtNLM"/>
    </source>
</evidence>
<dbReference type="SUPFAM" id="SSF52540">
    <property type="entry name" value="P-loop containing nucleoside triphosphate hydrolases"/>
    <property type="match status" value="1"/>
</dbReference>
<evidence type="ECO:0000313" key="1">
    <source>
        <dbReference type="EMBL" id="QBX33650.1"/>
    </source>
</evidence>
<dbReference type="AlphaFoldDB" id="A0A4P7HJ91"/>